<evidence type="ECO:0000259" key="1">
    <source>
        <dbReference type="SMART" id="SM00465"/>
    </source>
</evidence>
<dbReference type="InterPro" id="IPR000305">
    <property type="entry name" value="GIY-YIG_endonuc"/>
</dbReference>
<keyword evidence="3" id="KW-1185">Reference proteome</keyword>
<sequence length="178" mass="20147">MAVPDAVPPSWELFNPGIHAGLIEFPIRMTLTSEGIRMIRNGEEVTDYWISQGLELGKFGEVLRRARDARVESPSRAALYRYFDADEVLLYVGITGDLMRRERSHVKRSSWMEFMARSTVERFSSREEAEAAEVAAIGSELPLFNARHNGTPDARQRLVKYLIKHGRVDLLSPAVSRG</sequence>
<feature type="domain" description="GIY-YIG" evidence="1">
    <location>
        <begin position="76"/>
        <end position="150"/>
    </location>
</feature>
<proteinExistence type="predicted"/>
<evidence type="ECO:0000313" key="3">
    <source>
        <dbReference type="Proteomes" id="UP000256661"/>
    </source>
</evidence>
<accession>A0A3D9SWN1</accession>
<dbReference type="InterPro" id="IPR035901">
    <property type="entry name" value="GIY-YIG_endonuc_sf"/>
</dbReference>
<dbReference type="EMBL" id="QTTT01000001">
    <property type="protein sequence ID" value="REF00360.1"/>
    <property type="molecule type" value="Genomic_DNA"/>
</dbReference>
<dbReference type="SUPFAM" id="SSF82771">
    <property type="entry name" value="GIY-YIG endonuclease"/>
    <property type="match status" value="1"/>
</dbReference>
<dbReference type="AlphaFoldDB" id="A0A3D9SWN1"/>
<protein>
    <recommendedName>
        <fullName evidence="1">GIY-YIG domain-containing protein</fullName>
    </recommendedName>
</protein>
<comment type="caution">
    <text evidence="2">The sequence shown here is derived from an EMBL/GenBank/DDBJ whole genome shotgun (WGS) entry which is preliminary data.</text>
</comment>
<dbReference type="SMART" id="SM00465">
    <property type="entry name" value="GIYc"/>
    <property type="match status" value="1"/>
</dbReference>
<reference evidence="2 3" key="1">
    <citation type="submission" date="2018-08" db="EMBL/GenBank/DDBJ databases">
        <title>Sequencing the genomes of 1000 actinobacteria strains.</title>
        <authorList>
            <person name="Klenk H.-P."/>
        </authorList>
    </citation>
    <scope>NUCLEOTIDE SEQUENCE [LARGE SCALE GENOMIC DNA]</scope>
    <source>
        <strain evidence="2 3">DSM 43927</strain>
    </source>
</reference>
<gene>
    <name evidence="2" type="ORF">DFJ69_5892</name>
</gene>
<name>A0A3D9SWN1_9ACTN</name>
<organism evidence="2 3">
    <name type="scientific">Thermomonospora umbrina</name>
    <dbReference type="NCBI Taxonomy" id="111806"/>
    <lineage>
        <taxon>Bacteria</taxon>
        <taxon>Bacillati</taxon>
        <taxon>Actinomycetota</taxon>
        <taxon>Actinomycetes</taxon>
        <taxon>Streptosporangiales</taxon>
        <taxon>Thermomonosporaceae</taxon>
        <taxon>Thermomonospora</taxon>
    </lineage>
</organism>
<dbReference type="Proteomes" id="UP000256661">
    <property type="component" value="Unassembled WGS sequence"/>
</dbReference>
<evidence type="ECO:0000313" key="2">
    <source>
        <dbReference type="EMBL" id="REF00360.1"/>
    </source>
</evidence>